<evidence type="ECO:0000313" key="1">
    <source>
        <dbReference type="EMBL" id="CAH3119958.1"/>
    </source>
</evidence>
<proteinExistence type="predicted"/>
<name>A0ABN8NRT6_9CNID</name>
<accession>A0ABN8NRT6</accession>
<sequence>MSQDMKKQRGVEITSVDIEINKENQTTNQGETGLVIKDGFQNKHLRLWNSERYNIIEPYYYFLVVQVHLINGQLSHISSKYLYGRSPVLQPPRYEILGGKQSQSRDLKYATDDYERTRKRINNVGHLNHFYKAFKRNRAPGKH</sequence>
<reference evidence="1 2" key="1">
    <citation type="submission" date="2022-05" db="EMBL/GenBank/DDBJ databases">
        <authorList>
            <consortium name="Genoscope - CEA"/>
            <person name="William W."/>
        </authorList>
    </citation>
    <scope>NUCLEOTIDE SEQUENCE [LARGE SCALE GENOMIC DNA]</scope>
</reference>
<protein>
    <submittedName>
        <fullName evidence="1">Uncharacterized protein</fullName>
    </submittedName>
</protein>
<gene>
    <name evidence="1" type="ORF">PLOB_00027948</name>
</gene>
<comment type="caution">
    <text evidence="1">The sequence shown here is derived from an EMBL/GenBank/DDBJ whole genome shotgun (WGS) entry which is preliminary data.</text>
</comment>
<evidence type="ECO:0000313" key="2">
    <source>
        <dbReference type="Proteomes" id="UP001159405"/>
    </source>
</evidence>
<dbReference type="EMBL" id="CALNXK010000034">
    <property type="protein sequence ID" value="CAH3119958.1"/>
    <property type="molecule type" value="Genomic_DNA"/>
</dbReference>
<keyword evidence="2" id="KW-1185">Reference proteome</keyword>
<organism evidence="1 2">
    <name type="scientific">Porites lobata</name>
    <dbReference type="NCBI Taxonomy" id="104759"/>
    <lineage>
        <taxon>Eukaryota</taxon>
        <taxon>Metazoa</taxon>
        <taxon>Cnidaria</taxon>
        <taxon>Anthozoa</taxon>
        <taxon>Hexacorallia</taxon>
        <taxon>Scleractinia</taxon>
        <taxon>Fungiina</taxon>
        <taxon>Poritidae</taxon>
        <taxon>Porites</taxon>
    </lineage>
</organism>
<dbReference type="Proteomes" id="UP001159405">
    <property type="component" value="Unassembled WGS sequence"/>
</dbReference>